<dbReference type="InterPro" id="IPR004360">
    <property type="entry name" value="Glyas_Fos-R_dOase_dom"/>
</dbReference>
<dbReference type="EMBL" id="SMRT01000033">
    <property type="protein sequence ID" value="TDF90540.1"/>
    <property type="molecule type" value="Genomic_DNA"/>
</dbReference>
<name>A0A4R5K8N9_9BACL</name>
<feature type="domain" description="VOC" evidence="4">
    <location>
        <begin position="3"/>
        <end position="130"/>
    </location>
</feature>
<dbReference type="PROSITE" id="PS51819">
    <property type="entry name" value="VOC"/>
    <property type="match status" value="1"/>
</dbReference>
<reference evidence="5 6" key="1">
    <citation type="submission" date="2019-03" db="EMBL/GenBank/DDBJ databases">
        <title>This is whole genome sequence of Paenibacillus sp MS74 strain.</title>
        <authorList>
            <person name="Trinh H.N."/>
        </authorList>
    </citation>
    <scope>NUCLEOTIDE SEQUENCE [LARGE SCALE GENOMIC DNA]</scope>
    <source>
        <strain evidence="5 6">MS74</strain>
    </source>
</reference>
<dbReference type="Pfam" id="PF00903">
    <property type="entry name" value="Glyoxalase"/>
    <property type="match status" value="1"/>
</dbReference>
<dbReference type="InterPro" id="IPR000335">
    <property type="entry name" value="Bleomycin-R"/>
</dbReference>
<comment type="similarity">
    <text evidence="1">Belongs to the bleomycin resistance protein family.</text>
</comment>
<dbReference type="AlphaFoldDB" id="A0A4R5K8N9"/>
<keyword evidence="6" id="KW-1185">Reference proteome</keyword>
<accession>A0A4R5K8N9</accession>
<evidence type="ECO:0000259" key="4">
    <source>
        <dbReference type="PROSITE" id="PS51819"/>
    </source>
</evidence>
<evidence type="ECO:0000256" key="1">
    <source>
        <dbReference type="ARBA" id="ARBA00011051"/>
    </source>
</evidence>
<dbReference type="Gene3D" id="3.10.180.10">
    <property type="entry name" value="2,3-Dihydroxybiphenyl 1,2-Dioxygenase, domain 1"/>
    <property type="match status" value="1"/>
</dbReference>
<evidence type="ECO:0000256" key="2">
    <source>
        <dbReference type="ARBA" id="ARBA00021572"/>
    </source>
</evidence>
<dbReference type="CDD" id="cd08349">
    <property type="entry name" value="BLMA_like"/>
    <property type="match status" value="1"/>
</dbReference>
<dbReference type="RefSeq" id="WP_133236699.1">
    <property type="nucleotide sequence ID" value="NZ_SMRT01000033.1"/>
</dbReference>
<proteinExistence type="inferred from homology"/>
<sequence>MTGPRIVPELACANFKESLHFYIAILGFRVRYDRPEEQFAYLDLDGAELMLTHAGIRLVHGIPSYPFGRGLNLQIEVQDIDTLYANVIAAGVPLFLPMEERWYRQGRQQTGNRQFVVSDPDGYLLRFFQDLGLHMENEDHANRTW</sequence>
<organism evidence="5 6">
    <name type="scientific">Paenibacillus piri</name>
    <dbReference type="NCBI Taxonomy" id="2547395"/>
    <lineage>
        <taxon>Bacteria</taxon>
        <taxon>Bacillati</taxon>
        <taxon>Bacillota</taxon>
        <taxon>Bacilli</taxon>
        <taxon>Bacillales</taxon>
        <taxon>Paenibacillaceae</taxon>
        <taxon>Paenibacillus</taxon>
    </lineage>
</organism>
<keyword evidence="3" id="KW-0046">Antibiotic resistance</keyword>
<evidence type="ECO:0000313" key="5">
    <source>
        <dbReference type="EMBL" id="TDF90540.1"/>
    </source>
</evidence>
<evidence type="ECO:0000313" key="6">
    <source>
        <dbReference type="Proteomes" id="UP000295636"/>
    </source>
</evidence>
<protein>
    <recommendedName>
        <fullName evidence="2">Bleomycin resistance protein</fullName>
    </recommendedName>
</protein>
<comment type="caution">
    <text evidence="5">The sequence shown here is derived from an EMBL/GenBank/DDBJ whole genome shotgun (WGS) entry which is preliminary data.</text>
</comment>
<evidence type="ECO:0000256" key="3">
    <source>
        <dbReference type="ARBA" id="ARBA00023251"/>
    </source>
</evidence>
<gene>
    <name evidence="5" type="ORF">E1757_34105</name>
</gene>
<dbReference type="OrthoDB" id="375220at2"/>
<dbReference type="GO" id="GO:0046677">
    <property type="term" value="P:response to antibiotic"/>
    <property type="evidence" value="ECO:0007669"/>
    <property type="project" value="UniProtKB-KW"/>
</dbReference>
<dbReference type="InterPro" id="IPR037523">
    <property type="entry name" value="VOC_core"/>
</dbReference>
<dbReference type="Proteomes" id="UP000295636">
    <property type="component" value="Unassembled WGS sequence"/>
</dbReference>
<dbReference type="InterPro" id="IPR029068">
    <property type="entry name" value="Glyas_Bleomycin-R_OHBP_Dase"/>
</dbReference>
<dbReference type="SUPFAM" id="SSF54593">
    <property type="entry name" value="Glyoxalase/Bleomycin resistance protein/Dihydroxybiphenyl dioxygenase"/>
    <property type="match status" value="1"/>
</dbReference>